<dbReference type="EMBL" id="AP013066">
    <property type="protein sequence ID" value="BAN35139.1"/>
    <property type="molecule type" value="Genomic_DNA"/>
</dbReference>
<dbReference type="PANTHER" id="PTHR45128:SF1">
    <property type="entry name" value="S-ADENOSYLMETHIONINE-DEPENDENT METHYLTRANSFERASE RV2258C"/>
    <property type="match status" value="1"/>
</dbReference>
<dbReference type="HOGENOM" id="CLU_563733_0_0_4"/>
<reference evidence="2 3" key="1">
    <citation type="journal article" date="2012" name="Appl. Environ. Microbiol.">
        <title>Draft genome sequence of a psychrotolerant sulfur-oxidizing bacterium, Sulfuricella denitrificans skB26, and proteomic insights into cold adaptation.</title>
        <authorList>
            <person name="Watanabe T."/>
            <person name="Kojima H."/>
            <person name="Fukui M."/>
        </authorList>
    </citation>
    <scope>NUCLEOTIDE SEQUENCE [LARGE SCALE GENOMIC DNA]</scope>
    <source>
        <strain evidence="3">skB26</strain>
    </source>
</reference>
<dbReference type="InterPro" id="IPR053173">
    <property type="entry name" value="SAM-binding_MTase"/>
</dbReference>
<dbReference type="InterPro" id="IPR029063">
    <property type="entry name" value="SAM-dependent_MTases_sf"/>
</dbReference>
<dbReference type="eggNOG" id="COG2227">
    <property type="taxonomic scope" value="Bacteria"/>
</dbReference>
<dbReference type="InterPro" id="IPR041698">
    <property type="entry name" value="Methyltransf_25"/>
</dbReference>
<evidence type="ECO:0000313" key="3">
    <source>
        <dbReference type="Proteomes" id="UP000015559"/>
    </source>
</evidence>
<keyword evidence="3" id="KW-1185">Reference proteome</keyword>
<dbReference type="SUPFAM" id="SSF53335">
    <property type="entry name" value="S-adenosyl-L-methionine-dependent methyltransferases"/>
    <property type="match status" value="1"/>
</dbReference>
<feature type="domain" description="Methyltransferase" evidence="1">
    <location>
        <begin position="244"/>
        <end position="339"/>
    </location>
</feature>
<name>S6AKL4_SULDS</name>
<proteinExistence type="predicted"/>
<dbReference type="PANTHER" id="PTHR45128">
    <property type="entry name" value="METHYLTRANSFERASE TYPE 11"/>
    <property type="match status" value="1"/>
</dbReference>
<evidence type="ECO:0000313" key="2">
    <source>
        <dbReference type="EMBL" id="BAN35139.1"/>
    </source>
</evidence>
<organism evidence="2 3">
    <name type="scientific">Sulfuricella denitrificans (strain DSM 22764 / NBRC 105220 / skB26)</name>
    <dbReference type="NCBI Taxonomy" id="1163617"/>
    <lineage>
        <taxon>Bacteria</taxon>
        <taxon>Pseudomonadati</taxon>
        <taxon>Pseudomonadota</taxon>
        <taxon>Betaproteobacteria</taxon>
        <taxon>Nitrosomonadales</taxon>
        <taxon>Sulfuricellaceae</taxon>
        <taxon>Sulfuricella</taxon>
    </lineage>
</organism>
<dbReference type="KEGG" id="sdr:SCD_n01312"/>
<protein>
    <submittedName>
        <fullName evidence="2">Putative methyltrasnferase with TPR repeat domain</fullName>
    </submittedName>
</protein>
<dbReference type="Gene3D" id="3.40.50.150">
    <property type="entry name" value="Vaccinia Virus protein VP39"/>
    <property type="match status" value="1"/>
</dbReference>
<evidence type="ECO:0000259" key="1">
    <source>
        <dbReference type="Pfam" id="PF13649"/>
    </source>
</evidence>
<dbReference type="Proteomes" id="UP000015559">
    <property type="component" value="Chromosome"/>
</dbReference>
<accession>S6AKL4</accession>
<sequence>MVHAVISALTQERLFGELYQRMTLDAPEVSFDNIDLSILNDRLLVGLLRGALVTDRQMELLLTALRRHLLGKMVESIGMGSSAGLGCDEFLAALATQCFDNEYIFSITDQELSWLKILVDQVEGIAAETVLGAWLAMIGAYMPLCRLRDVADFSERRWSMPWDSLIGLQIRDLMMEDSIKKTLGVIAEVREGVSETVRKQYEENPFPRWVDLPGVAREDSLQAYVRGLFPAATFAIGGQNAPDILVAGCGTGLIPALFARQFPKARILAMDLSRSSLAYGKRKADQLGLNGIEFLQGDILALGGLGRRFDLINCFGVLHHTADIVESWRVLCGLLKPDGLMQIGLYSKIARQSVAVVRSYIAARDYPSTLKGLRKCWQDLMLSDDPQLKPIVNSWSFYSASNFRDLAFHVHEIYITIPQLKQMLDELDLDFIGFELDYPESKSLYRIEYPDDPEMTSLGNWEIFENRHPITFENCYKFWVRRNV</sequence>
<dbReference type="AlphaFoldDB" id="S6AKL4"/>
<dbReference type="CDD" id="cd02440">
    <property type="entry name" value="AdoMet_MTases"/>
    <property type="match status" value="1"/>
</dbReference>
<gene>
    <name evidence="2" type="ORF">SCD_n01312</name>
</gene>
<dbReference type="Pfam" id="PF13649">
    <property type="entry name" value="Methyltransf_25"/>
    <property type="match status" value="1"/>
</dbReference>